<dbReference type="PANTHER" id="PTHR33164">
    <property type="entry name" value="TRANSCRIPTIONAL REGULATOR, MARR FAMILY"/>
    <property type="match status" value="1"/>
</dbReference>
<gene>
    <name evidence="5" type="ORF">H8F01_20635</name>
</gene>
<protein>
    <submittedName>
        <fullName evidence="5">MarR family transcriptional regulator</fullName>
    </submittedName>
</protein>
<dbReference type="RefSeq" id="WP_187056875.1">
    <property type="nucleotide sequence ID" value="NZ_CP060412.1"/>
</dbReference>
<dbReference type="PRINTS" id="PR00598">
    <property type="entry name" value="HTHMARR"/>
</dbReference>
<sequence>MIKHANSGSEADLLWQRMVGLVWETRREWRRKVSEVTGLPFSRVRILWRLEDAPMTLRQIADDTGSDAPATTVAVNDLEERGLVERQPHPENRRAKLVSLTRTGRQVVEQVHRTVRDDAPAGLQALSKTDLAHLRRILERIETSEE</sequence>
<dbReference type="Gene3D" id="1.10.10.10">
    <property type="entry name" value="Winged helix-like DNA-binding domain superfamily/Winged helix DNA-binding domain"/>
    <property type="match status" value="1"/>
</dbReference>
<evidence type="ECO:0000256" key="2">
    <source>
        <dbReference type="ARBA" id="ARBA00023125"/>
    </source>
</evidence>
<dbReference type="AlphaFoldDB" id="A0A7G8Q3Q5"/>
<dbReference type="SMART" id="SM00347">
    <property type="entry name" value="HTH_MARR"/>
    <property type="match status" value="1"/>
</dbReference>
<dbReference type="Pfam" id="PF12802">
    <property type="entry name" value="MarR_2"/>
    <property type="match status" value="1"/>
</dbReference>
<dbReference type="EMBL" id="CP060412">
    <property type="protein sequence ID" value="QNK01413.1"/>
    <property type="molecule type" value="Genomic_DNA"/>
</dbReference>
<keyword evidence="2" id="KW-0238">DNA-binding</keyword>
<keyword evidence="1" id="KW-0805">Transcription regulation</keyword>
<dbReference type="PROSITE" id="PS50995">
    <property type="entry name" value="HTH_MARR_2"/>
    <property type="match status" value="1"/>
</dbReference>
<organism evidence="5 6">
    <name type="scientific">Dyella telluris</name>
    <dbReference type="NCBI Taxonomy" id="2763498"/>
    <lineage>
        <taxon>Bacteria</taxon>
        <taxon>Pseudomonadati</taxon>
        <taxon>Pseudomonadota</taxon>
        <taxon>Gammaproteobacteria</taxon>
        <taxon>Lysobacterales</taxon>
        <taxon>Rhodanobacteraceae</taxon>
        <taxon>Dyella</taxon>
    </lineage>
</organism>
<evidence type="ECO:0000256" key="1">
    <source>
        <dbReference type="ARBA" id="ARBA00023015"/>
    </source>
</evidence>
<feature type="domain" description="HTH marR-type" evidence="4">
    <location>
        <begin position="11"/>
        <end position="143"/>
    </location>
</feature>
<proteinExistence type="predicted"/>
<dbReference type="InterPro" id="IPR036388">
    <property type="entry name" value="WH-like_DNA-bd_sf"/>
</dbReference>
<dbReference type="PANTHER" id="PTHR33164:SF64">
    <property type="entry name" value="TRANSCRIPTIONAL REGULATOR SLYA"/>
    <property type="match status" value="1"/>
</dbReference>
<reference evidence="5 6" key="1">
    <citation type="submission" date="2020-08" db="EMBL/GenBank/DDBJ databases">
        <title>Dyella sp. G9 isolated from forest soil.</title>
        <authorList>
            <person name="Fu J."/>
            <person name="Qiu L."/>
        </authorList>
    </citation>
    <scope>NUCLEOTIDE SEQUENCE [LARGE SCALE GENOMIC DNA]</scope>
    <source>
        <strain evidence="5 6">G9</strain>
    </source>
</reference>
<accession>A0A7G8Q3Q5</accession>
<dbReference type="KEGG" id="dtl:H8F01_20635"/>
<name>A0A7G8Q3Q5_9GAMM</name>
<dbReference type="GO" id="GO:0003677">
    <property type="term" value="F:DNA binding"/>
    <property type="evidence" value="ECO:0007669"/>
    <property type="project" value="UniProtKB-KW"/>
</dbReference>
<dbReference type="InterPro" id="IPR000835">
    <property type="entry name" value="HTH_MarR-typ"/>
</dbReference>
<evidence type="ECO:0000313" key="6">
    <source>
        <dbReference type="Proteomes" id="UP000515873"/>
    </source>
</evidence>
<dbReference type="GO" id="GO:0003700">
    <property type="term" value="F:DNA-binding transcription factor activity"/>
    <property type="evidence" value="ECO:0007669"/>
    <property type="project" value="InterPro"/>
</dbReference>
<keyword evidence="6" id="KW-1185">Reference proteome</keyword>
<dbReference type="GO" id="GO:0006950">
    <property type="term" value="P:response to stress"/>
    <property type="evidence" value="ECO:0007669"/>
    <property type="project" value="TreeGrafter"/>
</dbReference>
<keyword evidence="3" id="KW-0804">Transcription</keyword>
<evidence type="ECO:0000313" key="5">
    <source>
        <dbReference type="EMBL" id="QNK01413.1"/>
    </source>
</evidence>
<dbReference type="InterPro" id="IPR011991">
    <property type="entry name" value="ArsR-like_HTH"/>
</dbReference>
<dbReference type="InterPro" id="IPR039422">
    <property type="entry name" value="MarR/SlyA-like"/>
</dbReference>
<evidence type="ECO:0000256" key="3">
    <source>
        <dbReference type="ARBA" id="ARBA00023163"/>
    </source>
</evidence>
<dbReference type="SUPFAM" id="SSF46785">
    <property type="entry name" value="Winged helix' DNA-binding domain"/>
    <property type="match status" value="1"/>
</dbReference>
<evidence type="ECO:0000259" key="4">
    <source>
        <dbReference type="PROSITE" id="PS50995"/>
    </source>
</evidence>
<dbReference type="CDD" id="cd00090">
    <property type="entry name" value="HTH_ARSR"/>
    <property type="match status" value="1"/>
</dbReference>
<dbReference type="InterPro" id="IPR036390">
    <property type="entry name" value="WH_DNA-bd_sf"/>
</dbReference>
<dbReference type="Proteomes" id="UP000515873">
    <property type="component" value="Chromosome"/>
</dbReference>